<dbReference type="OrthoDB" id="185373at2759"/>
<dbReference type="InterPro" id="IPR051222">
    <property type="entry name" value="PPR/CCM1_RNA-binding"/>
</dbReference>
<proteinExistence type="predicted"/>
<dbReference type="Pfam" id="PF13041">
    <property type="entry name" value="PPR_2"/>
    <property type="match status" value="1"/>
</dbReference>
<reference evidence="4" key="1">
    <citation type="journal article" date="2020" name="Stud. Mycol.">
        <title>101 Dothideomycetes genomes: a test case for predicting lifestyles and emergence of pathogens.</title>
        <authorList>
            <person name="Haridas S."/>
            <person name="Albert R."/>
            <person name="Binder M."/>
            <person name="Bloem J."/>
            <person name="Labutti K."/>
            <person name="Salamov A."/>
            <person name="Andreopoulos B."/>
            <person name="Baker S."/>
            <person name="Barry K."/>
            <person name="Bills G."/>
            <person name="Bluhm B."/>
            <person name="Cannon C."/>
            <person name="Castanera R."/>
            <person name="Culley D."/>
            <person name="Daum C."/>
            <person name="Ezra D."/>
            <person name="Gonzalez J."/>
            <person name="Henrissat B."/>
            <person name="Kuo A."/>
            <person name="Liang C."/>
            <person name="Lipzen A."/>
            <person name="Lutzoni F."/>
            <person name="Magnuson J."/>
            <person name="Mondo S."/>
            <person name="Nolan M."/>
            <person name="Ohm R."/>
            <person name="Pangilinan J."/>
            <person name="Park H.-J."/>
            <person name="Ramirez L."/>
            <person name="Alfaro M."/>
            <person name="Sun H."/>
            <person name="Tritt A."/>
            <person name="Yoshinaga Y."/>
            <person name="Zwiers L.-H."/>
            <person name="Turgeon B."/>
            <person name="Goodwin S."/>
            <person name="Spatafora J."/>
            <person name="Crous P."/>
            <person name="Grigoriev I."/>
        </authorList>
    </citation>
    <scope>NUCLEOTIDE SEQUENCE</scope>
    <source>
        <strain evidence="4">CBS 269.34</strain>
    </source>
</reference>
<name>A0A6A6RBW2_9PEZI</name>
<sequence>MKKETSVNRRDIESYKTRSRNTERKVEPRGYRVSREMELKYAEDPVELAKFVASRLSKGHEKEMLDLVRLASKKGINCEVSWNHLINHEFLKSRLNNAYKIYNEMKKRGQFPDAFTYTILLRGYADHAHVLNVLGQALSVYHSMSAPNSKVPPSVIHTNAALKVCVRANNSDAVWSIAAKIPDGGPNAANSLTYTTVLNFLRQNALINGPEGETEEQAILRRERAIVDGRRIWVDVAGKWSASQLKIDEELVCAMARLLLIGSRPRDWDDVLSLLAQTMDIPRLVPRLGTVNADGEHDRATKRLLEREPEALREIEQEAYDPETGPSRGAEFLPIVQKTVGSGKAWPLLYATPGNNTLSVIQEACLKIIANQESTAYWNLLTDSYGIKPDLNNLNMRLRIIRQNRASREAVDLIENDLVGTDKRPTSGTFRIAMSVCKRDKNNPRVLDHAGRILDAMTSTLADADAKASTAYADLVFQAAPNSEAVKTALLKLEPVLASIKIQLGVGKDPGEEISDSGPLPLRAEERTDAMETIKSIYRLYERMVLREEMSTEERRPYIEGRSRLSALLNRLDYVLRRKAAALRETRNKTEKDEHMLLEDEGDDEGKLRQSQKKVRARDRKDEVEVFEAWEDRTTETRRRANRRREEPQEQRTERRPRRDGAQWNRFDHRAKGREYNEAGSHFGVSL</sequence>
<feature type="region of interest" description="Disordered" evidence="3">
    <location>
        <begin position="587"/>
        <end position="617"/>
    </location>
</feature>
<dbReference type="InterPro" id="IPR002885">
    <property type="entry name" value="PPR_rpt"/>
</dbReference>
<feature type="repeat" description="PPR" evidence="2">
    <location>
        <begin position="78"/>
        <end position="112"/>
    </location>
</feature>
<dbReference type="AlphaFoldDB" id="A0A6A6RBW2"/>
<evidence type="ECO:0000313" key="4">
    <source>
        <dbReference type="EMBL" id="KAF2501210.1"/>
    </source>
</evidence>
<evidence type="ECO:0000256" key="1">
    <source>
        <dbReference type="ARBA" id="ARBA00022737"/>
    </source>
</evidence>
<feature type="compositionally biased region" description="Basic and acidic residues" evidence="3">
    <location>
        <begin position="634"/>
        <end position="677"/>
    </location>
</feature>
<dbReference type="Proteomes" id="UP000799750">
    <property type="component" value="Unassembled WGS sequence"/>
</dbReference>
<evidence type="ECO:0000313" key="5">
    <source>
        <dbReference type="Proteomes" id="UP000799750"/>
    </source>
</evidence>
<dbReference type="PANTHER" id="PTHR47942:SF105">
    <property type="entry name" value="ATPASE EXPRESSION PROTEIN 3"/>
    <property type="match status" value="1"/>
</dbReference>
<keyword evidence="5" id="KW-1185">Reference proteome</keyword>
<dbReference type="PROSITE" id="PS51375">
    <property type="entry name" value="PPR"/>
    <property type="match status" value="1"/>
</dbReference>
<accession>A0A6A6RBW2</accession>
<feature type="compositionally biased region" description="Basic and acidic residues" evidence="3">
    <location>
        <begin position="587"/>
        <end position="598"/>
    </location>
</feature>
<dbReference type="EMBL" id="MU004182">
    <property type="protein sequence ID" value="KAF2501210.1"/>
    <property type="molecule type" value="Genomic_DNA"/>
</dbReference>
<evidence type="ECO:0000256" key="3">
    <source>
        <dbReference type="SAM" id="MobiDB-lite"/>
    </source>
</evidence>
<feature type="region of interest" description="Disordered" evidence="3">
    <location>
        <begin position="634"/>
        <end position="687"/>
    </location>
</feature>
<feature type="region of interest" description="Disordered" evidence="3">
    <location>
        <begin position="1"/>
        <end position="29"/>
    </location>
</feature>
<keyword evidence="1" id="KW-0677">Repeat</keyword>
<dbReference type="InterPro" id="IPR011990">
    <property type="entry name" value="TPR-like_helical_dom_sf"/>
</dbReference>
<organism evidence="4 5">
    <name type="scientific">Lophium mytilinum</name>
    <dbReference type="NCBI Taxonomy" id="390894"/>
    <lineage>
        <taxon>Eukaryota</taxon>
        <taxon>Fungi</taxon>
        <taxon>Dikarya</taxon>
        <taxon>Ascomycota</taxon>
        <taxon>Pezizomycotina</taxon>
        <taxon>Dothideomycetes</taxon>
        <taxon>Pleosporomycetidae</taxon>
        <taxon>Mytilinidiales</taxon>
        <taxon>Mytilinidiaceae</taxon>
        <taxon>Lophium</taxon>
    </lineage>
</organism>
<evidence type="ECO:0000256" key="2">
    <source>
        <dbReference type="PROSITE-ProRule" id="PRU00708"/>
    </source>
</evidence>
<dbReference type="PANTHER" id="PTHR47942">
    <property type="entry name" value="TETRATRICOPEPTIDE REPEAT (TPR)-LIKE SUPERFAMILY PROTEIN-RELATED"/>
    <property type="match status" value="1"/>
</dbReference>
<protein>
    <recommendedName>
        <fullName evidence="6">Pentatricopeptide repeat protein-like protein</fullName>
    </recommendedName>
</protein>
<evidence type="ECO:0008006" key="6">
    <source>
        <dbReference type="Google" id="ProtNLM"/>
    </source>
</evidence>
<dbReference type="Gene3D" id="1.25.40.10">
    <property type="entry name" value="Tetratricopeptide repeat domain"/>
    <property type="match status" value="1"/>
</dbReference>
<gene>
    <name evidence="4" type="ORF">BU16DRAFT_450576</name>
</gene>